<evidence type="ECO:0000256" key="6">
    <source>
        <dbReference type="NCBIfam" id="TIGR00152"/>
    </source>
</evidence>
<dbReference type="UniPathway" id="UPA00241">
    <property type="reaction ID" value="UER00356"/>
</dbReference>
<dbReference type="Gene3D" id="3.40.50.300">
    <property type="entry name" value="P-loop containing nucleotide triphosphate hydrolases"/>
    <property type="match status" value="1"/>
</dbReference>
<keyword evidence="5" id="KW-0963">Cytoplasm</keyword>
<dbReference type="Pfam" id="PF01121">
    <property type="entry name" value="CoaE"/>
    <property type="match status" value="1"/>
</dbReference>
<evidence type="ECO:0000313" key="7">
    <source>
        <dbReference type="EMBL" id="NDW14141.1"/>
    </source>
</evidence>
<keyword evidence="2 5" id="KW-0547">Nucleotide-binding</keyword>
<evidence type="ECO:0000256" key="4">
    <source>
        <dbReference type="ARBA" id="ARBA00022993"/>
    </source>
</evidence>
<protein>
    <recommendedName>
        <fullName evidence="5 6">Dephospho-CoA kinase</fullName>
        <ecNumber evidence="5 6">2.7.1.24</ecNumber>
    </recommendedName>
    <alternativeName>
        <fullName evidence="5">Dephosphocoenzyme A kinase</fullName>
    </alternativeName>
</protein>
<dbReference type="PROSITE" id="PS51219">
    <property type="entry name" value="DPCK"/>
    <property type="match status" value="1"/>
</dbReference>
<reference evidence="7 8" key="1">
    <citation type="submission" date="2020-01" db="EMBL/GenBank/DDBJ databases">
        <title>Genomes of bacteria type strains.</title>
        <authorList>
            <person name="Chen J."/>
            <person name="Zhu S."/>
            <person name="Yang J."/>
        </authorList>
    </citation>
    <scope>NUCLEOTIDE SEQUENCE [LARGE SCALE GENOMIC DNA]</scope>
    <source>
        <strain evidence="7 8">LMG 24078</strain>
    </source>
</reference>
<comment type="catalytic activity">
    <reaction evidence="5">
        <text>3'-dephospho-CoA + ATP = ADP + CoA + H(+)</text>
        <dbReference type="Rhea" id="RHEA:18245"/>
        <dbReference type="ChEBI" id="CHEBI:15378"/>
        <dbReference type="ChEBI" id="CHEBI:30616"/>
        <dbReference type="ChEBI" id="CHEBI:57287"/>
        <dbReference type="ChEBI" id="CHEBI:57328"/>
        <dbReference type="ChEBI" id="CHEBI:456216"/>
        <dbReference type="EC" id="2.7.1.24"/>
    </reaction>
</comment>
<proteinExistence type="inferred from homology"/>
<comment type="caution">
    <text evidence="7">The sequence shown here is derived from an EMBL/GenBank/DDBJ whole genome shotgun (WGS) entry which is preliminary data.</text>
</comment>
<keyword evidence="4 5" id="KW-0173">Coenzyme A biosynthesis</keyword>
<dbReference type="GO" id="GO:0005737">
    <property type="term" value="C:cytoplasm"/>
    <property type="evidence" value="ECO:0007669"/>
    <property type="project" value="UniProtKB-SubCell"/>
</dbReference>
<accession>A0A6N9TAJ1</accession>
<dbReference type="EC" id="2.7.1.24" evidence="5 6"/>
<dbReference type="PANTHER" id="PTHR10695:SF46">
    <property type="entry name" value="BIFUNCTIONAL COENZYME A SYNTHASE-RELATED"/>
    <property type="match status" value="1"/>
</dbReference>
<keyword evidence="5 7" id="KW-0808">Transferase</keyword>
<name>A0A6N9TAJ1_9ALTE</name>
<dbReference type="PANTHER" id="PTHR10695">
    <property type="entry name" value="DEPHOSPHO-COA KINASE-RELATED"/>
    <property type="match status" value="1"/>
</dbReference>
<evidence type="ECO:0000256" key="1">
    <source>
        <dbReference type="ARBA" id="ARBA00009018"/>
    </source>
</evidence>
<keyword evidence="3 5" id="KW-0067">ATP-binding</keyword>
<evidence type="ECO:0000313" key="8">
    <source>
        <dbReference type="Proteomes" id="UP000471381"/>
    </source>
</evidence>
<comment type="pathway">
    <text evidence="5">Cofactor biosynthesis; coenzyme A biosynthesis; CoA from (R)-pantothenate: step 5/5.</text>
</comment>
<dbReference type="GO" id="GO:0015937">
    <property type="term" value="P:coenzyme A biosynthetic process"/>
    <property type="evidence" value="ECO:0007669"/>
    <property type="project" value="UniProtKB-UniRule"/>
</dbReference>
<dbReference type="CDD" id="cd02022">
    <property type="entry name" value="DPCK"/>
    <property type="match status" value="1"/>
</dbReference>
<organism evidence="7 8">
    <name type="scientific">Alteromonas genovensis</name>
    <dbReference type="NCBI Taxonomy" id="471225"/>
    <lineage>
        <taxon>Bacteria</taxon>
        <taxon>Pseudomonadati</taxon>
        <taxon>Pseudomonadota</taxon>
        <taxon>Gammaproteobacteria</taxon>
        <taxon>Alteromonadales</taxon>
        <taxon>Alteromonadaceae</taxon>
        <taxon>Alteromonas/Salinimonas group</taxon>
        <taxon>Alteromonas</taxon>
    </lineage>
</organism>
<dbReference type="SUPFAM" id="SSF52540">
    <property type="entry name" value="P-loop containing nucleoside triphosphate hydrolases"/>
    <property type="match status" value="1"/>
</dbReference>
<evidence type="ECO:0000256" key="2">
    <source>
        <dbReference type="ARBA" id="ARBA00022741"/>
    </source>
</evidence>
<dbReference type="Proteomes" id="UP000471381">
    <property type="component" value="Unassembled WGS sequence"/>
</dbReference>
<dbReference type="GO" id="GO:0004140">
    <property type="term" value="F:dephospho-CoA kinase activity"/>
    <property type="evidence" value="ECO:0007669"/>
    <property type="project" value="UniProtKB-UniRule"/>
</dbReference>
<dbReference type="InterPro" id="IPR027417">
    <property type="entry name" value="P-loop_NTPase"/>
</dbReference>
<comment type="similarity">
    <text evidence="1 5">Belongs to the CoaE family.</text>
</comment>
<comment type="function">
    <text evidence="5">Catalyzes the phosphorylation of the 3'-hydroxyl group of dephosphocoenzyme A to form coenzyme A.</text>
</comment>
<dbReference type="InterPro" id="IPR001977">
    <property type="entry name" value="Depp_CoAkinase"/>
</dbReference>
<comment type="subcellular location">
    <subcellularLocation>
        <location evidence="5">Cytoplasm</location>
    </subcellularLocation>
</comment>
<dbReference type="GO" id="GO:0005524">
    <property type="term" value="F:ATP binding"/>
    <property type="evidence" value="ECO:0007669"/>
    <property type="project" value="UniProtKB-UniRule"/>
</dbReference>
<evidence type="ECO:0000256" key="5">
    <source>
        <dbReference type="HAMAP-Rule" id="MF_00376"/>
    </source>
</evidence>
<sequence>MNNTFVVGLTGGIGSGKSAATDLFKTHGIDVVDADEVARDVVLPGTTGLQSIVERFGDSVLLSDGTLDRAQLRKLVFTDSTAKNWLNSLLHPLIRERMQQLIADTSSAYCILSVPLLVENKLTTMCNKVVVVDCSESTQLTRAVERDSSDVETIKNIMDAQATREERLNAADYVLDNNSSLLSLEQQVADLHHQLLAQASNTPSS</sequence>
<keyword evidence="5 7" id="KW-0418">Kinase</keyword>
<feature type="binding site" evidence="5">
    <location>
        <begin position="14"/>
        <end position="19"/>
    </location>
    <ligand>
        <name>ATP</name>
        <dbReference type="ChEBI" id="CHEBI:30616"/>
    </ligand>
</feature>
<dbReference type="AlphaFoldDB" id="A0A6N9TAJ1"/>
<keyword evidence="8" id="KW-1185">Reference proteome</keyword>
<dbReference type="NCBIfam" id="TIGR00152">
    <property type="entry name" value="dephospho-CoA kinase"/>
    <property type="match status" value="1"/>
</dbReference>
<evidence type="ECO:0000256" key="3">
    <source>
        <dbReference type="ARBA" id="ARBA00022840"/>
    </source>
</evidence>
<dbReference type="RefSeq" id="WP_163104625.1">
    <property type="nucleotide sequence ID" value="NZ_JAAAWO010000001.1"/>
</dbReference>
<gene>
    <name evidence="5 7" type="primary">coaE</name>
    <name evidence="7" type="ORF">GTQ48_01150</name>
</gene>
<dbReference type="EMBL" id="JAAAWO010000001">
    <property type="protein sequence ID" value="NDW14141.1"/>
    <property type="molecule type" value="Genomic_DNA"/>
</dbReference>
<dbReference type="HAMAP" id="MF_00376">
    <property type="entry name" value="Dephospho_CoA_kinase"/>
    <property type="match status" value="1"/>
</dbReference>